<accession>A0ACD3AMI5</accession>
<dbReference type="EMBL" id="ML208415">
    <property type="protein sequence ID" value="TFK66127.1"/>
    <property type="molecule type" value="Genomic_DNA"/>
</dbReference>
<gene>
    <name evidence="1" type="ORF">BDN72DRAFT_844750</name>
</gene>
<dbReference type="Proteomes" id="UP000308600">
    <property type="component" value="Unassembled WGS sequence"/>
</dbReference>
<evidence type="ECO:0000313" key="2">
    <source>
        <dbReference type="Proteomes" id="UP000308600"/>
    </source>
</evidence>
<organism evidence="1 2">
    <name type="scientific">Pluteus cervinus</name>
    <dbReference type="NCBI Taxonomy" id="181527"/>
    <lineage>
        <taxon>Eukaryota</taxon>
        <taxon>Fungi</taxon>
        <taxon>Dikarya</taxon>
        <taxon>Basidiomycota</taxon>
        <taxon>Agaricomycotina</taxon>
        <taxon>Agaricomycetes</taxon>
        <taxon>Agaricomycetidae</taxon>
        <taxon>Agaricales</taxon>
        <taxon>Pluteineae</taxon>
        <taxon>Pluteaceae</taxon>
        <taxon>Pluteus</taxon>
    </lineage>
</organism>
<reference evidence="1 2" key="1">
    <citation type="journal article" date="2019" name="Nat. Ecol. Evol.">
        <title>Megaphylogeny resolves global patterns of mushroom evolution.</title>
        <authorList>
            <person name="Varga T."/>
            <person name="Krizsan K."/>
            <person name="Foldi C."/>
            <person name="Dima B."/>
            <person name="Sanchez-Garcia M."/>
            <person name="Sanchez-Ramirez S."/>
            <person name="Szollosi G.J."/>
            <person name="Szarkandi J.G."/>
            <person name="Papp V."/>
            <person name="Albert L."/>
            <person name="Andreopoulos W."/>
            <person name="Angelini C."/>
            <person name="Antonin V."/>
            <person name="Barry K.W."/>
            <person name="Bougher N.L."/>
            <person name="Buchanan P."/>
            <person name="Buyck B."/>
            <person name="Bense V."/>
            <person name="Catcheside P."/>
            <person name="Chovatia M."/>
            <person name="Cooper J."/>
            <person name="Damon W."/>
            <person name="Desjardin D."/>
            <person name="Finy P."/>
            <person name="Geml J."/>
            <person name="Haridas S."/>
            <person name="Hughes K."/>
            <person name="Justo A."/>
            <person name="Karasinski D."/>
            <person name="Kautmanova I."/>
            <person name="Kiss B."/>
            <person name="Kocsube S."/>
            <person name="Kotiranta H."/>
            <person name="LaButti K.M."/>
            <person name="Lechner B.E."/>
            <person name="Liimatainen K."/>
            <person name="Lipzen A."/>
            <person name="Lukacs Z."/>
            <person name="Mihaltcheva S."/>
            <person name="Morgado L.N."/>
            <person name="Niskanen T."/>
            <person name="Noordeloos M.E."/>
            <person name="Ohm R.A."/>
            <person name="Ortiz-Santana B."/>
            <person name="Ovrebo C."/>
            <person name="Racz N."/>
            <person name="Riley R."/>
            <person name="Savchenko A."/>
            <person name="Shiryaev A."/>
            <person name="Soop K."/>
            <person name="Spirin V."/>
            <person name="Szebenyi C."/>
            <person name="Tomsovsky M."/>
            <person name="Tulloss R.E."/>
            <person name="Uehling J."/>
            <person name="Grigoriev I.V."/>
            <person name="Vagvolgyi C."/>
            <person name="Papp T."/>
            <person name="Martin F.M."/>
            <person name="Miettinen O."/>
            <person name="Hibbett D.S."/>
            <person name="Nagy L.G."/>
        </authorList>
    </citation>
    <scope>NUCLEOTIDE SEQUENCE [LARGE SCALE GENOMIC DNA]</scope>
    <source>
        <strain evidence="1 2">NL-1719</strain>
    </source>
</reference>
<name>A0ACD3AMI5_9AGAR</name>
<keyword evidence="2" id="KW-1185">Reference proteome</keyword>
<proteinExistence type="predicted"/>
<protein>
    <submittedName>
        <fullName evidence="1">Uncharacterized protein</fullName>
    </submittedName>
</protein>
<evidence type="ECO:0000313" key="1">
    <source>
        <dbReference type="EMBL" id="TFK66127.1"/>
    </source>
</evidence>
<sequence>MSSTESTAANPLLSLPVELWYHIIDRHPRTGEICRPLSLVCRSFRDFFQPLVFRSIIITARPSTPRDFEERFAFLQTERILAAIKRCRIQVTSYAHPRPTFLNHQAFHRIFPQLEFISFAALGFGTDHLPVLAKLQKVKEVRVKDCSLIPYEVQEILKFEHTTPEYPPFRIRHLKISGSFKPMFLYWLLLTQPDQLQSLAVHDSHRSELAMKADPSSPVFLNLRSLTVDRAQIRNWKSLKYFLSRCPMIRIIRINNVPADLADLTTEALSIPTLRALYASANVDLITPFTTGTDILDHVHFGAATSYLTWRAIQVLQGNGQTIRSLSFAITDLDAGHDPIGLLMSFPNLKALELRFSNPKLKSEFIDYVYDLLESPADSLPSTLEYLAIRFSATDGLAWQETLEPLVMDHSWSINFPELRYLEVSERNGSVYKYDHVRGQALEEVKFWDDLVQHQLGF</sequence>